<reference evidence="2" key="1">
    <citation type="submission" date="2017-08" db="EMBL/GenBank/DDBJ databases">
        <authorList>
            <person name="Imhoff J.F."/>
            <person name="Rahn T."/>
            <person name="Kuenzel S."/>
            <person name="Neulinger S.C."/>
        </authorList>
    </citation>
    <scope>NUCLEOTIDE SEQUENCE</scope>
    <source>
        <strain evidence="2">DSM 11080</strain>
    </source>
</reference>
<dbReference type="AlphaFoldDB" id="A0AAJ0U779"/>
<protein>
    <submittedName>
        <fullName evidence="2">DUF1269 domain-containing protein</fullName>
    </submittedName>
</protein>
<evidence type="ECO:0000313" key="3">
    <source>
        <dbReference type="Proteomes" id="UP001296776"/>
    </source>
</evidence>
<proteinExistence type="predicted"/>
<keyword evidence="1" id="KW-0812">Transmembrane</keyword>
<keyword evidence="1" id="KW-0472">Membrane</keyword>
<accession>A0AAJ0U779</accession>
<dbReference type="EMBL" id="NRSJ01000027">
    <property type="protein sequence ID" value="MBK1705762.1"/>
    <property type="molecule type" value="Genomic_DNA"/>
</dbReference>
<evidence type="ECO:0000313" key="2">
    <source>
        <dbReference type="EMBL" id="MBK1705762.1"/>
    </source>
</evidence>
<dbReference type="PANTHER" id="PTHR36109:SF2">
    <property type="entry name" value="MEMBRANE PROTEIN"/>
    <property type="match status" value="1"/>
</dbReference>
<sequence length="167" mass="17379">MKRLYFVVPDKGSCQNLVAELRDAGIPNRHLHVVASLTVPLDDLPKAGLTQRTDIVHGFERGLALGGTAGLLGGMLVLAFPPAGVVAGGEALVAAVTAGGAGVGALALSLISKDSHNKDLAAFEDDIAHGRILLMVDVPKDELKHWKQLILAHHPEAEIGVAALPQT</sequence>
<dbReference type="PANTHER" id="PTHR36109">
    <property type="entry name" value="MEMBRANE PROTEIN-RELATED"/>
    <property type="match status" value="1"/>
</dbReference>
<dbReference type="InterPro" id="IPR052948">
    <property type="entry name" value="Low_temp-induced_all0457"/>
</dbReference>
<organism evidence="2 3">
    <name type="scientific">Halochromatium glycolicum</name>
    <dbReference type="NCBI Taxonomy" id="85075"/>
    <lineage>
        <taxon>Bacteria</taxon>
        <taxon>Pseudomonadati</taxon>
        <taxon>Pseudomonadota</taxon>
        <taxon>Gammaproteobacteria</taxon>
        <taxon>Chromatiales</taxon>
        <taxon>Chromatiaceae</taxon>
        <taxon>Halochromatium</taxon>
    </lineage>
</organism>
<feature type="transmembrane region" description="Helical" evidence="1">
    <location>
        <begin position="62"/>
        <end position="80"/>
    </location>
</feature>
<evidence type="ECO:0000256" key="1">
    <source>
        <dbReference type="SAM" id="Phobius"/>
    </source>
</evidence>
<feature type="transmembrane region" description="Helical" evidence="1">
    <location>
        <begin position="92"/>
        <end position="111"/>
    </location>
</feature>
<dbReference type="RefSeq" id="WP_200346977.1">
    <property type="nucleotide sequence ID" value="NZ_NRSJ01000027.1"/>
</dbReference>
<dbReference type="Proteomes" id="UP001296776">
    <property type="component" value="Unassembled WGS sequence"/>
</dbReference>
<keyword evidence="3" id="KW-1185">Reference proteome</keyword>
<gene>
    <name evidence="2" type="ORF">CKO40_14675</name>
</gene>
<reference evidence="2" key="2">
    <citation type="journal article" date="2020" name="Microorganisms">
        <title>Osmotic Adaptation and Compatible Solute Biosynthesis of Phototrophic Bacteria as Revealed from Genome Analyses.</title>
        <authorList>
            <person name="Imhoff J.F."/>
            <person name="Rahn T."/>
            <person name="Kunzel S."/>
            <person name="Keller A."/>
            <person name="Neulinger S.C."/>
        </authorList>
    </citation>
    <scope>NUCLEOTIDE SEQUENCE</scope>
    <source>
        <strain evidence="2">DSM 11080</strain>
    </source>
</reference>
<keyword evidence="1" id="KW-1133">Transmembrane helix</keyword>
<name>A0AAJ0U779_9GAMM</name>
<comment type="caution">
    <text evidence="2">The sequence shown here is derived from an EMBL/GenBank/DDBJ whole genome shotgun (WGS) entry which is preliminary data.</text>
</comment>